<evidence type="ECO:0000313" key="2">
    <source>
        <dbReference type="Proteomes" id="UP000002872"/>
    </source>
</evidence>
<dbReference type="OrthoDB" id="2195422at2759"/>
<keyword evidence="2" id="KW-1185">Reference proteome</keyword>
<protein>
    <submittedName>
        <fullName evidence="1">Uncharacterized protein</fullName>
    </submittedName>
</protein>
<dbReference type="InParanoid" id="I3EDR2"/>
<reference evidence="1" key="1">
    <citation type="submission" date="2011-01" db="EMBL/GenBank/DDBJ databases">
        <title>The Genome Sequence of Nematocida parisii strain ERTm3.</title>
        <authorList>
            <consortium name="The Broad Institute Genome Sequencing Platform"/>
            <consortium name="The Broad Institute Genome Sequencing Center for Infectious Disease"/>
            <person name="Cuomo C."/>
            <person name="Troemel E."/>
            <person name="Young S.K."/>
            <person name="Zeng Q."/>
            <person name="Gargeya S."/>
            <person name="Fitzgerald M."/>
            <person name="Haas B."/>
            <person name="Abouelleil A."/>
            <person name="Alvarado L."/>
            <person name="Arachchi H.M."/>
            <person name="Berlin A."/>
            <person name="Chapman S.B."/>
            <person name="Gearin G."/>
            <person name="Goldberg J."/>
            <person name="Griggs A."/>
            <person name="Gujja S."/>
            <person name="Hansen M."/>
            <person name="Heiman D."/>
            <person name="Howarth C."/>
            <person name="Larimer J."/>
            <person name="Lui A."/>
            <person name="MacDonald P.J.P."/>
            <person name="McCowen C."/>
            <person name="Montmayeur A."/>
            <person name="Murphy C."/>
            <person name="Neiman D."/>
            <person name="Pearson M."/>
            <person name="Priest M."/>
            <person name="Roberts A."/>
            <person name="Saif S."/>
            <person name="Shea T."/>
            <person name="Sisk P."/>
            <person name="Stolte C."/>
            <person name="Sykes S."/>
            <person name="Wortman J."/>
            <person name="Nusbaum C."/>
            <person name="Birren B."/>
        </authorList>
    </citation>
    <scope>NUCLEOTIDE SEQUENCE</scope>
    <source>
        <strain evidence="1">ERTm3</strain>
    </source>
</reference>
<organism evidence="1 2">
    <name type="scientific">Nematocida parisii (strain ERTm3)</name>
    <name type="common">Nematode killer fungus</name>
    <dbReference type="NCBI Taxonomy" id="935791"/>
    <lineage>
        <taxon>Eukaryota</taxon>
        <taxon>Fungi</taxon>
        <taxon>Fungi incertae sedis</taxon>
        <taxon>Microsporidia</taxon>
        <taxon>Nematocida</taxon>
    </lineage>
</organism>
<dbReference type="VEuPathDB" id="MicrosporidiaDB:NEQG_02482"/>
<dbReference type="AlphaFoldDB" id="I3EDR2"/>
<dbReference type="OMA" id="LMHVHNI"/>
<proteinExistence type="predicted"/>
<accession>I3EDR2</accession>
<sequence>MEKNTMDMENMLCTPDTNTLLECKSTQNAYIINDEKNRTVVEDIFKSFKKCGALGCSLNSPLPHAISLYSNILFCISQQHPDRPSLIYSSSFKTICNFEKMILFTIQLDRNFKPTYTGHTDIHCEQEIESLTYKVYMDRHYKEKIRTSISDCYHVLEMLLCRKEYQRFFSIYDQLDQRDLGIYKLALLASLYTQNEKTLKILTQLRDTLGLRNSDVDIEATSPECDKRFRNLVEEASDGCDVPSCTKEEKIALFYTVKQWHCNKHKEFYWNLSLHKWSTSKGVEGATEAMLDKCIRLKKYEEGWFIYKEATLYPLIPLRMFRISRRVLSLIIHAINNHNAAMWVERYLEIASVISRLNIDYLQKVKHTFSALLNLKSYSQISCIARLILKQYPESMLNSNSVLCSIFEDIFEIFKMHKRALITTADDSSLPELAQCAYSLYQQWRKKNARGVFFSLFWGRSKESVEVYNAMLQIAIIIHNKPQVVIICKDIWHDSIPILKSLSNTLMHVHNIYTNCSCDDEETNVFSRSYLMHILYLLLPTQ</sequence>
<gene>
    <name evidence="1" type="ORF">NEQG_02482</name>
</gene>
<dbReference type="HOGENOM" id="CLU_443500_0_0_1"/>
<dbReference type="EMBL" id="GL870883">
    <property type="protein sequence ID" value="EIJ87359.1"/>
    <property type="molecule type" value="Genomic_DNA"/>
</dbReference>
<dbReference type="Proteomes" id="UP000002872">
    <property type="component" value="Unassembled WGS sequence"/>
</dbReference>
<evidence type="ECO:0000313" key="1">
    <source>
        <dbReference type="EMBL" id="EIJ87359.1"/>
    </source>
</evidence>
<name>I3EDR2_NEMP3</name>